<organism evidence="2 3">
    <name type="scientific">Methylobacterium gossipiicola</name>
    <dbReference type="NCBI Taxonomy" id="582675"/>
    <lineage>
        <taxon>Bacteria</taxon>
        <taxon>Pseudomonadati</taxon>
        <taxon>Pseudomonadota</taxon>
        <taxon>Alphaproteobacteria</taxon>
        <taxon>Hyphomicrobiales</taxon>
        <taxon>Methylobacteriaceae</taxon>
        <taxon>Methylobacterium</taxon>
    </lineage>
</organism>
<feature type="signal peptide" evidence="1">
    <location>
        <begin position="1"/>
        <end position="25"/>
    </location>
</feature>
<keyword evidence="1" id="KW-0732">Signal</keyword>
<dbReference type="STRING" id="582675.SAMN05192565_10915"/>
<dbReference type="EMBL" id="FOPM01000009">
    <property type="protein sequence ID" value="SFG72344.1"/>
    <property type="molecule type" value="Genomic_DNA"/>
</dbReference>
<accession>A0A1I2U5D2</accession>
<evidence type="ECO:0000313" key="3">
    <source>
        <dbReference type="Proteomes" id="UP000199229"/>
    </source>
</evidence>
<proteinExistence type="predicted"/>
<evidence type="ECO:0000256" key="1">
    <source>
        <dbReference type="SAM" id="SignalP"/>
    </source>
</evidence>
<evidence type="ECO:0000313" key="2">
    <source>
        <dbReference type="EMBL" id="SFG72344.1"/>
    </source>
</evidence>
<sequence>MRPNRLFAAFTLGLALAGALQPAFARSGREEITPAEEREFNYDANIPGCQAPEVLERLSTHFAEKEAKFWNSSLTILSYDHIERTAWRPWGLDFVPRRYCSAVATTSDGVRRKVDYSVRDGLGIIGADWGVEFCVHGLDRNLAYAYATACREARP</sequence>
<gene>
    <name evidence="2" type="ORF">SAMN05192565_10915</name>
</gene>
<dbReference type="Proteomes" id="UP000199229">
    <property type="component" value="Unassembled WGS sequence"/>
</dbReference>
<protein>
    <submittedName>
        <fullName evidence="2">Uncharacterized protein</fullName>
    </submittedName>
</protein>
<reference evidence="3" key="1">
    <citation type="submission" date="2016-10" db="EMBL/GenBank/DDBJ databases">
        <authorList>
            <person name="Varghese N."/>
            <person name="Submissions S."/>
        </authorList>
    </citation>
    <scope>NUCLEOTIDE SEQUENCE [LARGE SCALE GENOMIC DNA]</scope>
    <source>
        <strain evidence="3">Gh-105</strain>
    </source>
</reference>
<dbReference type="RefSeq" id="WP_091971331.1">
    <property type="nucleotide sequence ID" value="NZ_FOPM01000009.1"/>
</dbReference>
<dbReference type="AlphaFoldDB" id="A0A1I2U5D2"/>
<name>A0A1I2U5D2_9HYPH</name>
<keyword evidence="3" id="KW-1185">Reference proteome</keyword>
<dbReference type="OrthoDB" id="9808546at2"/>
<feature type="chain" id="PRO_5011447139" evidence="1">
    <location>
        <begin position="26"/>
        <end position="155"/>
    </location>
</feature>